<gene>
    <name evidence="1" type="ORF">HPB47_021358</name>
</gene>
<accession>A0AC60QG28</accession>
<sequence>MRFVRVSYTPRGTLCGWLIFFNSKAQGFNGNFRYRHLYHQAQNTFFLDHCFDYLPARLVMAADGVHASFAGVSYLAWNPMNYPGFETATGSLQDDAPSDDCAPTPLHLQGPVPADMPYPGFAAGFAEFPTLPPSTIVPEFSIQPSHALAYSYSAKTTPPPSADIPKRPDRKTRPTEHVNRIPKLTLPPLYNLRKSFSDVVRPRGD</sequence>
<proteinExistence type="predicted"/>
<dbReference type="Proteomes" id="UP000805193">
    <property type="component" value="Unassembled WGS sequence"/>
</dbReference>
<evidence type="ECO:0000313" key="2">
    <source>
        <dbReference type="Proteomes" id="UP000805193"/>
    </source>
</evidence>
<comment type="caution">
    <text evidence="1">The sequence shown here is derived from an EMBL/GenBank/DDBJ whole genome shotgun (WGS) entry which is preliminary data.</text>
</comment>
<evidence type="ECO:0000313" key="1">
    <source>
        <dbReference type="EMBL" id="KAG0431904.1"/>
    </source>
</evidence>
<protein>
    <submittedName>
        <fullName evidence="1">Uncharacterized protein</fullName>
    </submittedName>
</protein>
<keyword evidence="2" id="KW-1185">Reference proteome</keyword>
<name>A0AC60QG28_IXOPE</name>
<organism evidence="1 2">
    <name type="scientific">Ixodes persulcatus</name>
    <name type="common">Taiga tick</name>
    <dbReference type="NCBI Taxonomy" id="34615"/>
    <lineage>
        <taxon>Eukaryota</taxon>
        <taxon>Metazoa</taxon>
        <taxon>Ecdysozoa</taxon>
        <taxon>Arthropoda</taxon>
        <taxon>Chelicerata</taxon>
        <taxon>Arachnida</taxon>
        <taxon>Acari</taxon>
        <taxon>Parasitiformes</taxon>
        <taxon>Ixodida</taxon>
        <taxon>Ixodoidea</taxon>
        <taxon>Ixodidae</taxon>
        <taxon>Ixodinae</taxon>
        <taxon>Ixodes</taxon>
    </lineage>
</organism>
<dbReference type="EMBL" id="JABSTQ010009187">
    <property type="protein sequence ID" value="KAG0431904.1"/>
    <property type="molecule type" value="Genomic_DNA"/>
</dbReference>
<reference evidence="1 2" key="1">
    <citation type="journal article" date="2020" name="Cell">
        <title>Large-Scale Comparative Analyses of Tick Genomes Elucidate Their Genetic Diversity and Vector Capacities.</title>
        <authorList>
            <consortium name="Tick Genome and Microbiome Consortium (TIGMIC)"/>
            <person name="Jia N."/>
            <person name="Wang J."/>
            <person name="Shi W."/>
            <person name="Du L."/>
            <person name="Sun Y."/>
            <person name="Zhan W."/>
            <person name="Jiang J.F."/>
            <person name="Wang Q."/>
            <person name="Zhang B."/>
            <person name="Ji P."/>
            <person name="Bell-Sakyi L."/>
            <person name="Cui X.M."/>
            <person name="Yuan T.T."/>
            <person name="Jiang B.G."/>
            <person name="Yang W.F."/>
            <person name="Lam T.T."/>
            <person name="Chang Q.C."/>
            <person name="Ding S.J."/>
            <person name="Wang X.J."/>
            <person name="Zhu J.G."/>
            <person name="Ruan X.D."/>
            <person name="Zhao L."/>
            <person name="Wei J.T."/>
            <person name="Ye R.Z."/>
            <person name="Que T.C."/>
            <person name="Du C.H."/>
            <person name="Zhou Y.H."/>
            <person name="Cheng J.X."/>
            <person name="Dai P.F."/>
            <person name="Guo W.B."/>
            <person name="Han X.H."/>
            <person name="Huang E.J."/>
            <person name="Li L.F."/>
            <person name="Wei W."/>
            <person name="Gao Y.C."/>
            <person name="Liu J.Z."/>
            <person name="Shao H.Z."/>
            <person name="Wang X."/>
            <person name="Wang C.C."/>
            <person name="Yang T.C."/>
            <person name="Huo Q.B."/>
            <person name="Li W."/>
            <person name="Chen H.Y."/>
            <person name="Chen S.E."/>
            <person name="Zhou L.G."/>
            <person name="Ni X.B."/>
            <person name="Tian J.H."/>
            <person name="Sheng Y."/>
            <person name="Liu T."/>
            <person name="Pan Y.S."/>
            <person name="Xia L.Y."/>
            <person name="Li J."/>
            <person name="Zhao F."/>
            <person name="Cao W.C."/>
        </authorList>
    </citation>
    <scope>NUCLEOTIDE SEQUENCE [LARGE SCALE GENOMIC DNA]</scope>
    <source>
        <strain evidence="1">Iper-2018</strain>
    </source>
</reference>